<proteinExistence type="predicted"/>
<organism evidence="1">
    <name type="scientific">Salmonella enterica</name>
    <name type="common">Salmonella choleraesuis</name>
    <dbReference type="NCBI Taxonomy" id="28901"/>
    <lineage>
        <taxon>Bacteria</taxon>
        <taxon>Pseudomonadati</taxon>
        <taxon>Pseudomonadota</taxon>
        <taxon>Gammaproteobacteria</taxon>
        <taxon>Enterobacterales</taxon>
        <taxon>Enterobacteriaceae</taxon>
        <taxon>Salmonella</taxon>
    </lineage>
</organism>
<name>A0A761QUA6_SALER</name>
<reference evidence="1" key="1">
    <citation type="journal article" date="2018" name="Genome Biol.">
        <title>SKESA: strategic k-mer extension for scrupulous assemblies.</title>
        <authorList>
            <person name="Souvorov A."/>
            <person name="Agarwala R."/>
            <person name="Lipman D.J."/>
        </authorList>
    </citation>
    <scope>NUCLEOTIDE SEQUENCE</scope>
    <source>
        <strain evidence="1">MA.JE_S09-002558</strain>
    </source>
</reference>
<evidence type="ECO:0000313" key="1">
    <source>
        <dbReference type="EMBL" id="HAG3174484.1"/>
    </source>
</evidence>
<protein>
    <submittedName>
        <fullName evidence="1">Uncharacterized protein</fullName>
    </submittedName>
</protein>
<accession>A0A761QUA6</accession>
<sequence>MWREARLGQQTDNGAGMMQAMVIQGFKIHGCQLQMKKDTGMIITGIK</sequence>
<gene>
    <name evidence="1" type="ORF">G8074_004915</name>
</gene>
<dbReference type="EMBL" id="DAAXYY010000049">
    <property type="protein sequence ID" value="HAG3174484.1"/>
    <property type="molecule type" value="Genomic_DNA"/>
</dbReference>
<dbReference type="AlphaFoldDB" id="A0A761QUA6"/>
<comment type="caution">
    <text evidence="1">The sequence shown here is derived from an EMBL/GenBank/DDBJ whole genome shotgun (WGS) entry which is preliminary data.</text>
</comment>
<reference evidence="1" key="2">
    <citation type="submission" date="2020-02" db="EMBL/GenBank/DDBJ databases">
        <authorList>
            <consortium name="NCBI Pathogen Detection Project"/>
        </authorList>
    </citation>
    <scope>NUCLEOTIDE SEQUENCE</scope>
    <source>
        <strain evidence="1">MA.JE_S09-002558</strain>
    </source>
</reference>
<dbReference type="RefSeq" id="WP_167692799.1">
    <property type="nucleotide sequence ID" value="NZ_CP104491.1"/>
</dbReference>